<dbReference type="OrthoDB" id="777687at2759"/>
<dbReference type="AlphaFoldDB" id="A0A6J0PGK2"/>
<dbReference type="KEGG" id="egu:105041239"/>
<evidence type="ECO:0000313" key="2">
    <source>
        <dbReference type="Proteomes" id="UP000504607"/>
    </source>
</evidence>
<protein>
    <submittedName>
        <fullName evidence="3 4">Uncharacterized protein LOC105041239</fullName>
    </submittedName>
</protein>
<sequence length="224" mass="24518">MVLRCSVIDEPPKPPPSQPRAAAAAGPSFSVPFKNPALRWGSTRILRCQLASGHRDTTDRRPSSASPPPPASQTKNDPSLPSSRPRLVIRIPCRTQPKKPERDGPPALQERRDRCLEARTAVSGLTAVEIGRPVSGPVTRSLRSRAGAEGDEKTAKKVRPAEFSISLSKEEMMEDFIAMTGAKPPRRPKQRPRPLQKKLNGIFPGLDLPEIVTPDLYRVSDSSK</sequence>
<feature type="compositionally biased region" description="Basic and acidic residues" evidence="1">
    <location>
        <begin position="53"/>
        <end position="62"/>
    </location>
</feature>
<feature type="region of interest" description="Disordered" evidence="1">
    <location>
        <begin position="135"/>
        <end position="157"/>
    </location>
</feature>
<feature type="region of interest" description="Disordered" evidence="1">
    <location>
        <begin position="179"/>
        <end position="201"/>
    </location>
</feature>
<feature type="compositionally biased region" description="Low complexity" evidence="1">
    <location>
        <begin position="19"/>
        <end position="32"/>
    </location>
</feature>
<evidence type="ECO:0000313" key="3">
    <source>
        <dbReference type="RefSeq" id="XP_019704782.1"/>
    </source>
</evidence>
<feature type="compositionally biased region" description="Basic and acidic residues" evidence="1">
    <location>
        <begin position="146"/>
        <end position="155"/>
    </location>
</feature>
<evidence type="ECO:0000256" key="1">
    <source>
        <dbReference type="SAM" id="MobiDB-lite"/>
    </source>
</evidence>
<feature type="compositionally biased region" description="Polar residues" evidence="1">
    <location>
        <begin position="73"/>
        <end position="82"/>
    </location>
</feature>
<feature type="region of interest" description="Disordered" evidence="1">
    <location>
        <begin position="1"/>
        <end position="34"/>
    </location>
</feature>
<name>A0A6J0PGK2_ELAGV</name>
<accession>A0A6J0PGK2</accession>
<evidence type="ECO:0000313" key="4">
    <source>
        <dbReference type="RefSeq" id="XP_019704783.1"/>
    </source>
</evidence>
<gene>
    <name evidence="3 4" type="primary">LOC105041239</name>
</gene>
<organism evidence="2 4">
    <name type="scientific">Elaeis guineensis var. tenera</name>
    <name type="common">Oil palm</name>
    <dbReference type="NCBI Taxonomy" id="51953"/>
    <lineage>
        <taxon>Eukaryota</taxon>
        <taxon>Viridiplantae</taxon>
        <taxon>Streptophyta</taxon>
        <taxon>Embryophyta</taxon>
        <taxon>Tracheophyta</taxon>
        <taxon>Spermatophyta</taxon>
        <taxon>Magnoliopsida</taxon>
        <taxon>Liliopsida</taxon>
        <taxon>Arecaceae</taxon>
        <taxon>Arecoideae</taxon>
        <taxon>Cocoseae</taxon>
        <taxon>Elaeidinae</taxon>
        <taxon>Elaeis</taxon>
    </lineage>
</organism>
<dbReference type="InterPro" id="IPR012438">
    <property type="entry name" value="DUF1639"/>
</dbReference>
<dbReference type="Proteomes" id="UP000504607">
    <property type="component" value="Chromosome 3"/>
</dbReference>
<dbReference type="RefSeq" id="XP_019704782.1">
    <property type="nucleotide sequence ID" value="XM_019849223.2"/>
</dbReference>
<keyword evidence="2" id="KW-1185">Reference proteome</keyword>
<dbReference type="GeneID" id="105041239"/>
<dbReference type="PANTHER" id="PTHR33130:SF43">
    <property type="entry name" value="OS01G0688600 PROTEIN"/>
    <property type="match status" value="1"/>
</dbReference>
<feature type="compositionally biased region" description="Basic and acidic residues" evidence="1">
    <location>
        <begin position="98"/>
        <end position="112"/>
    </location>
</feature>
<dbReference type="Pfam" id="PF07797">
    <property type="entry name" value="DUF1639"/>
    <property type="match status" value="1"/>
</dbReference>
<reference evidence="3 4" key="1">
    <citation type="submission" date="2025-04" db="UniProtKB">
        <authorList>
            <consortium name="RefSeq"/>
        </authorList>
    </citation>
    <scope>IDENTIFICATION</scope>
</reference>
<dbReference type="PANTHER" id="PTHR33130">
    <property type="entry name" value="PUTATIVE (DUF1639)-RELATED"/>
    <property type="match status" value="1"/>
</dbReference>
<feature type="compositionally biased region" description="Basic residues" evidence="1">
    <location>
        <begin position="184"/>
        <end position="196"/>
    </location>
</feature>
<dbReference type="RefSeq" id="XP_019704783.1">
    <property type="nucleotide sequence ID" value="XM_019849224.2"/>
</dbReference>
<proteinExistence type="predicted"/>
<feature type="region of interest" description="Disordered" evidence="1">
    <location>
        <begin position="49"/>
        <end position="112"/>
    </location>
</feature>